<evidence type="ECO:0000256" key="1">
    <source>
        <dbReference type="SAM" id="Phobius"/>
    </source>
</evidence>
<sequence>MRQAVCLLLALELFVGVTSLDIGGLVGGLTGGGGGGGGGVGGLLGGGGGGDLVGGLLNTTTGLLGNVPGVGDLLKSTVGDAGGLLEGSPLGVILKLLALLLATVLGLISGATGTVDLKDLPIGGVVKTLTGAIGGGGGD</sequence>
<proteinExistence type="predicted"/>
<reference evidence="5" key="1">
    <citation type="submission" date="2017-02" db="UniProtKB">
        <authorList>
            <consortium name="WormBaseParasite"/>
        </authorList>
    </citation>
    <scope>IDENTIFICATION</scope>
</reference>
<keyword evidence="1" id="KW-0472">Membrane</keyword>
<evidence type="ECO:0000256" key="2">
    <source>
        <dbReference type="SAM" id="SignalP"/>
    </source>
</evidence>
<dbReference type="EMBL" id="UYSL01001040">
    <property type="protein sequence ID" value="VDL64758.1"/>
    <property type="molecule type" value="Genomic_DNA"/>
</dbReference>
<name>A0A0N4XFQ7_NIPBR</name>
<accession>A0A0N4XFQ7</accession>
<feature type="transmembrane region" description="Helical" evidence="1">
    <location>
        <begin position="90"/>
        <end position="108"/>
    </location>
</feature>
<dbReference type="Proteomes" id="UP000271162">
    <property type="component" value="Unassembled WGS sequence"/>
</dbReference>
<keyword evidence="4" id="KW-1185">Reference proteome</keyword>
<protein>
    <submittedName>
        <fullName evidence="5">Glycine-rich cell wall structural protein-like</fullName>
    </submittedName>
</protein>
<evidence type="ECO:0000313" key="5">
    <source>
        <dbReference type="WBParaSite" id="NBR_0000135901-mRNA-1"/>
    </source>
</evidence>
<feature type="chain" id="PRO_5043124593" evidence="2">
    <location>
        <begin position="20"/>
        <end position="139"/>
    </location>
</feature>
<gene>
    <name evidence="3" type="ORF">NBR_LOCUS1360</name>
</gene>
<evidence type="ECO:0000313" key="4">
    <source>
        <dbReference type="Proteomes" id="UP000271162"/>
    </source>
</evidence>
<keyword evidence="1" id="KW-0812">Transmembrane</keyword>
<keyword evidence="2" id="KW-0732">Signal</keyword>
<evidence type="ECO:0000313" key="3">
    <source>
        <dbReference type="EMBL" id="VDL64758.1"/>
    </source>
</evidence>
<keyword evidence="1" id="KW-1133">Transmembrane helix</keyword>
<dbReference type="WBParaSite" id="NBR_0000135901-mRNA-1">
    <property type="protein sequence ID" value="NBR_0000135901-mRNA-1"/>
    <property type="gene ID" value="NBR_0000135901"/>
</dbReference>
<organism evidence="5">
    <name type="scientific">Nippostrongylus brasiliensis</name>
    <name type="common">Rat hookworm</name>
    <dbReference type="NCBI Taxonomy" id="27835"/>
    <lineage>
        <taxon>Eukaryota</taxon>
        <taxon>Metazoa</taxon>
        <taxon>Ecdysozoa</taxon>
        <taxon>Nematoda</taxon>
        <taxon>Chromadorea</taxon>
        <taxon>Rhabditida</taxon>
        <taxon>Rhabditina</taxon>
        <taxon>Rhabditomorpha</taxon>
        <taxon>Strongyloidea</taxon>
        <taxon>Heligmosomidae</taxon>
        <taxon>Nippostrongylus</taxon>
    </lineage>
</organism>
<feature type="signal peptide" evidence="2">
    <location>
        <begin position="1"/>
        <end position="19"/>
    </location>
</feature>
<reference evidence="3 4" key="2">
    <citation type="submission" date="2018-11" db="EMBL/GenBank/DDBJ databases">
        <authorList>
            <consortium name="Pathogen Informatics"/>
        </authorList>
    </citation>
    <scope>NUCLEOTIDE SEQUENCE [LARGE SCALE GENOMIC DNA]</scope>
</reference>
<dbReference type="AlphaFoldDB" id="A0A0N4XFQ7"/>